<protein>
    <recommendedName>
        <fullName evidence="7">alpha-1,2-Mannosidase</fullName>
        <ecNumber evidence="7">3.2.1.-</ecNumber>
    </recommendedName>
</protein>
<comment type="similarity">
    <text evidence="2 7">Belongs to the glycosyl hydrolase 47 family.</text>
</comment>
<evidence type="ECO:0000256" key="5">
    <source>
        <dbReference type="PIRSR" id="PIRSR601382-1"/>
    </source>
</evidence>
<dbReference type="InterPro" id="IPR001382">
    <property type="entry name" value="Glyco_hydro_47"/>
</dbReference>
<reference evidence="8" key="1">
    <citation type="journal article" date="2020" name="Stud. Mycol.">
        <title>101 Dothideomycetes genomes: a test case for predicting lifestyles and emergence of pathogens.</title>
        <authorList>
            <person name="Haridas S."/>
            <person name="Albert R."/>
            <person name="Binder M."/>
            <person name="Bloem J."/>
            <person name="Labutti K."/>
            <person name="Salamov A."/>
            <person name="Andreopoulos B."/>
            <person name="Baker S."/>
            <person name="Barry K."/>
            <person name="Bills G."/>
            <person name="Bluhm B."/>
            <person name="Cannon C."/>
            <person name="Castanera R."/>
            <person name="Culley D."/>
            <person name="Daum C."/>
            <person name="Ezra D."/>
            <person name="Gonzalez J."/>
            <person name="Henrissat B."/>
            <person name="Kuo A."/>
            <person name="Liang C."/>
            <person name="Lipzen A."/>
            <person name="Lutzoni F."/>
            <person name="Magnuson J."/>
            <person name="Mondo S."/>
            <person name="Nolan M."/>
            <person name="Ohm R."/>
            <person name="Pangilinan J."/>
            <person name="Park H.-J."/>
            <person name="Ramirez L."/>
            <person name="Alfaro M."/>
            <person name="Sun H."/>
            <person name="Tritt A."/>
            <person name="Yoshinaga Y."/>
            <person name="Zwiers L.-H."/>
            <person name="Turgeon B."/>
            <person name="Goodwin S."/>
            <person name="Spatafora J."/>
            <person name="Crous P."/>
            <person name="Grigoriev I."/>
        </authorList>
    </citation>
    <scope>NUCLEOTIDE SEQUENCE</scope>
    <source>
        <strain evidence="8">CBS 260.36</strain>
    </source>
</reference>
<dbReference type="PRINTS" id="PR00747">
    <property type="entry name" value="GLYHDRLASE47"/>
</dbReference>
<dbReference type="GO" id="GO:0005509">
    <property type="term" value="F:calcium ion binding"/>
    <property type="evidence" value="ECO:0007669"/>
    <property type="project" value="InterPro"/>
</dbReference>
<dbReference type="InterPro" id="IPR036026">
    <property type="entry name" value="Seven-hairpin_glycosidases"/>
</dbReference>
<sequence length="998" mass="110169">MTADQLASLKQDARYIFYHGLTNYHKYAWPEDELRPLTCGPLARDRANPAHIEVNDVLGNYSLSVVDSLSTLAILASSSTSAHDEYNALDDFQRYISLLVEQYGDGSSGATGQGLRARGFDLDSKVQLFETTIRGLGGLLSAHLFAMGDLPIRGYIPDFQEMENGKEGMKWNVTTSAGEPFVYDGQLLRLALDLGKRLLPAFHTPTGIPYPRVNLRTGIPFYENSPLNNDAEHGQCDVKEPPKSEREITETCSAGAGSLVLEFSVLSRLTGDERFEKLAKKAFWAVWERRTSAGLIGSGIDAETGQWISPYTGIGAGIDSFFEYAFKSHILLSGLERYDDEADQDVSSMKFLDVWKEAHAAIKRHIYRGPSFQHPHYAQNDMWSGGPRLGWIDSLSAYYPGLLTLAGELEEATAAQLVYTALWTRYGALPERWNTFTGKIDAGLNWWGGRPEFIESNWYLYRATQDPWYLHVGEMTIKDIKRRCWTACGWGGLQDVQTGQLTDRMESFFLGETAKYLYLLFDKDHPLNHLDAPFVFTTEGHPLIIPDHYKPHFSRADADPVPSDAQCPVPPSPSPLTFSAVAMRPDIFHAASLARLHEIQTAETQPFEMMHDHFRLIMSPFQATNRSFYPWTLPNNLIPPLGKSSKMAIRHTFDLTFPTLPSTIADFGALSRIENGILIKSISGLRLALVLDDEASDGGVYRVHALSGLALGRDEGLWFSPSVLTQLNPTDPHLSHMKDTDSIDLILDVPVSTPPAPSSSSPASNEDFNAQLTLLAALPAVLLSDGPRLAAHLESLAEHSMPDLNLDHAFRAAAHDLRTRPVPPPAPAKLERWHIPAMLPFGPGAAPLPSIVDSIPDPASLGLGSLTFRSILAIDGDLCSPVLPASIPRRYEILLIRRGGCAFSDKLGSIPAFPPVEGSLKLVVVVGKGKEGEEVHRPFLHVRQVTPGGVERRNAVPLVLVHAEERTWEVLRRAAGGVATRRYWFACNGVRIANLHVA</sequence>
<keyword evidence="6" id="KW-0479">Metal-binding</keyword>
<proteinExistence type="inferred from homology"/>
<comment type="subcellular location">
    <subcellularLocation>
        <location evidence="1">Endoplasmic reticulum</location>
    </subcellularLocation>
</comment>
<feature type="active site" description="Proton donor" evidence="5">
    <location>
        <position position="130"/>
    </location>
</feature>
<feature type="active site" description="Proton donor" evidence="5">
    <location>
        <position position="431"/>
    </location>
</feature>
<dbReference type="PANTHER" id="PTHR45679:SF5">
    <property type="entry name" value="ER DEGRADATION-ENHANCING ALPHA-MANNOSIDASE-LIKE PROTEIN 1"/>
    <property type="match status" value="1"/>
</dbReference>
<dbReference type="GO" id="GO:0044322">
    <property type="term" value="C:endoplasmic reticulum quality control compartment"/>
    <property type="evidence" value="ECO:0007669"/>
    <property type="project" value="GOC"/>
</dbReference>
<dbReference type="InterPro" id="IPR044674">
    <property type="entry name" value="EDEM1/2/3"/>
</dbReference>
<dbReference type="PANTHER" id="PTHR45679">
    <property type="entry name" value="ER DEGRADATION-ENHANCING ALPHA-MANNOSIDASE-LIKE PROTEIN 2"/>
    <property type="match status" value="1"/>
</dbReference>
<organism evidence="8 9">
    <name type="scientific">Myriangium duriaei CBS 260.36</name>
    <dbReference type="NCBI Taxonomy" id="1168546"/>
    <lineage>
        <taxon>Eukaryota</taxon>
        <taxon>Fungi</taxon>
        <taxon>Dikarya</taxon>
        <taxon>Ascomycota</taxon>
        <taxon>Pezizomycotina</taxon>
        <taxon>Dothideomycetes</taxon>
        <taxon>Dothideomycetidae</taxon>
        <taxon>Myriangiales</taxon>
        <taxon>Myriangiaceae</taxon>
        <taxon>Myriangium</taxon>
    </lineage>
</organism>
<accession>A0A9P4J3H7</accession>
<evidence type="ECO:0000256" key="1">
    <source>
        <dbReference type="ARBA" id="ARBA00004240"/>
    </source>
</evidence>
<evidence type="ECO:0000313" key="9">
    <source>
        <dbReference type="Proteomes" id="UP000799439"/>
    </source>
</evidence>
<gene>
    <name evidence="8" type="ORF">K461DRAFT_227249</name>
</gene>
<feature type="active site" evidence="5">
    <location>
        <position position="319"/>
    </location>
</feature>
<dbReference type="OrthoDB" id="8118055at2759"/>
<dbReference type="Pfam" id="PF01532">
    <property type="entry name" value="Glyco_hydro_47"/>
    <property type="match status" value="1"/>
</dbReference>
<keyword evidence="7" id="KW-0326">Glycosidase</keyword>
<keyword evidence="7 8" id="KW-0378">Hydrolase</keyword>
<dbReference type="AlphaFoldDB" id="A0A9P4J3H7"/>
<keyword evidence="4" id="KW-0325">Glycoprotein</keyword>
<dbReference type="GO" id="GO:0036503">
    <property type="term" value="P:ERAD pathway"/>
    <property type="evidence" value="ECO:0007669"/>
    <property type="project" value="UniProtKB-ARBA"/>
</dbReference>
<dbReference type="SUPFAM" id="SSF48225">
    <property type="entry name" value="Seven-hairpin glycosidases"/>
    <property type="match status" value="1"/>
</dbReference>
<dbReference type="Proteomes" id="UP000799439">
    <property type="component" value="Unassembled WGS sequence"/>
</dbReference>
<evidence type="ECO:0000256" key="2">
    <source>
        <dbReference type="ARBA" id="ARBA00007658"/>
    </source>
</evidence>
<dbReference type="GO" id="GO:0004571">
    <property type="term" value="F:mannosyl-oligosaccharide 1,2-alpha-mannosidase activity"/>
    <property type="evidence" value="ECO:0007669"/>
    <property type="project" value="InterPro"/>
</dbReference>
<evidence type="ECO:0000256" key="3">
    <source>
        <dbReference type="ARBA" id="ARBA00022824"/>
    </source>
</evidence>
<dbReference type="EC" id="3.2.1.-" evidence="7"/>
<dbReference type="GO" id="GO:0016020">
    <property type="term" value="C:membrane"/>
    <property type="evidence" value="ECO:0007669"/>
    <property type="project" value="InterPro"/>
</dbReference>
<keyword evidence="6" id="KW-0106">Calcium</keyword>
<dbReference type="Gene3D" id="1.50.10.10">
    <property type="match status" value="1"/>
</dbReference>
<keyword evidence="9" id="KW-1185">Reference proteome</keyword>
<evidence type="ECO:0000313" key="8">
    <source>
        <dbReference type="EMBL" id="KAF2151728.1"/>
    </source>
</evidence>
<feature type="binding site" evidence="6">
    <location>
        <position position="538"/>
    </location>
    <ligand>
        <name>Ca(2+)</name>
        <dbReference type="ChEBI" id="CHEBI:29108"/>
    </ligand>
</feature>
<name>A0A9P4J3H7_9PEZI</name>
<evidence type="ECO:0000256" key="7">
    <source>
        <dbReference type="RuleBase" id="RU361193"/>
    </source>
</evidence>
<keyword evidence="3" id="KW-0256">Endoplasmic reticulum</keyword>
<feature type="active site" evidence="5">
    <location>
        <position position="452"/>
    </location>
</feature>
<dbReference type="GO" id="GO:0005975">
    <property type="term" value="P:carbohydrate metabolic process"/>
    <property type="evidence" value="ECO:0007669"/>
    <property type="project" value="InterPro"/>
</dbReference>
<comment type="cofactor">
    <cofactor evidence="6">
        <name>Ca(2+)</name>
        <dbReference type="ChEBI" id="CHEBI:29108"/>
    </cofactor>
</comment>
<dbReference type="GO" id="GO:1904380">
    <property type="term" value="P:endoplasmic reticulum mannose trimming"/>
    <property type="evidence" value="ECO:0007669"/>
    <property type="project" value="InterPro"/>
</dbReference>
<evidence type="ECO:0000256" key="4">
    <source>
        <dbReference type="ARBA" id="ARBA00023180"/>
    </source>
</evidence>
<comment type="caution">
    <text evidence="8">The sequence shown here is derived from an EMBL/GenBank/DDBJ whole genome shotgun (WGS) entry which is preliminary data.</text>
</comment>
<dbReference type="InterPro" id="IPR012341">
    <property type="entry name" value="6hp_glycosidase-like_sf"/>
</dbReference>
<dbReference type="EMBL" id="ML996087">
    <property type="protein sequence ID" value="KAF2151728.1"/>
    <property type="molecule type" value="Genomic_DNA"/>
</dbReference>
<evidence type="ECO:0000256" key="6">
    <source>
        <dbReference type="PIRSR" id="PIRSR601382-2"/>
    </source>
</evidence>